<dbReference type="Proteomes" id="UP000217696">
    <property type="component" value="Chromosome"/>
</dbReference>
<reference evidence="1 2" key="1">
    <citation type="submission" date="2015-12" db="EMBL/GenBank/DDBJ databases">
        <title>Genome sequence of Aneurinibacillus soli.</title>
        <authorList>
            <person name="Lee J.S."/>
            <person name="Lee K.C."/>
            <person name="Kim K.K."/>
            <person name="Lee B.W."/>
        </authorList>
    </citation>
    <scope>NUCLEOTIDE SEQUENCE [LARGE SCALE GENOMIC DNA]</scope>
    <source>
        <strain evidence="1 2">CB4</strain>
    </source>
</reference>
<proteinExistence type="predicted"/>
<protein>
    <submittedName>
        <fullName evidence="1">Uncharacterized protein</fullName>
    </submittedName>
</protein>
<dbReference type="KEGG" id="asoc:CB4_03033"/>
<gene>
    <name evidence="1" type="ORF">CB4_03033</name>
</gene>
<organism evidence="1 2">
    <name type="scientific">Aneurinibacillus soli</name>
    <dbReference type="NCBI Taxonomy" id="1500254"/>
    <lineage>
        <taxon>Bacteria</taxon>
        <taxon>Bacillati</taxon>
        <taxon>Bacillota</taxon>
        <taxon>Bacilli</taxon>
        <taxon>Bacillales</taxon>
        <taxon>Paenibacillaceae</taxon>
        <taxon>Aneurinibacillus group</taxon>
        <taxon>Aneurinibacillus</taxon>
    </lineage>
</organism>
<keyword evidence="2" id="KW-1185">Reference proteome</keyword>
<evidence type="ECO:0000313" key="2">
    <source>
        <dbReference type="Proteomes" id="UP000217696"/>
    </source>
</evidence>
<dbReference type="EMBL" id="AP017312">
    <property type="protein sequence ID" value="BAU28856.1"/>
    <property type="molecule type" value="Genomic_DNA"/>
</dbReference>
<name>A0A0U4WK10_9BACL</name>
<sequence>MQVKNEKAETLSISQKSYPVRHVLASGIASSVDRLYFLLKAVFQKIVAFFTKNRNVTFDCSYNNCYFIPKKYYIRIIFSTYIWIDRRNVC</sequence>
<evidence type="ECO:0000313" key="1">
    <source>
        <dbReference type="EMBL" id="BAU28856.1"/>
    </source>
</evidence>
<dbReference type="AlphaFoldDB" id="A0A0U4WK10"/>
<accession>A0A0U4WK10</accession>